<keyword evidence="1" id="KW-1133">Transmembrane helix</keyword>
<dbReference type="Proteomes" id="UP000069205">
    <property type="component" value="Chromosome"/>
</dbReference>
<proteinExistence type="predicted"/>
<feature type="transmembrane region" description="Helical" evidence="1">
    <location>
        <begin position="89"/>
        <end position="109"/>
    </location>
</feature>
<evidence type="ECO:0000256" key="1">
    <source>
        <dbReference type="SAM" id="Phobius"/>
    </source>
</evidence>
<dbReference type="OrthoDB" id="9790998at2"/>
<evidence type="ECO:0000313" key="3">
    <source>
        <dbReference type="Proteomes" id="UP000069205"/>
    </source>
</evidence>
<feature type="transmembrane region" description="Helical" evidence="1">
    <location>
        <begin position="24"/>
        <end position="45"/>
    </location>
</feature>
<evidence type="ECO:0000313" key="2">
    <source>
        <dbReference type="EMBL" id="ALA57017.1"/>
    </source>
</evidence>
<protein>
    <submittedName>
        <fullName evidence="2">Uncharacterized protein</fullName>
    </submittedName>
</protein>
<dbReference type="PATRIC" id="fig|42253.5.peg.575"/>
<keyword evidence="1" id="KW-0472">Membrane</keyword>
<keyword evidence="1" id="KW-0812">Transmembrane</keyword>
<reference evidence="2 3" key="1">
    <citation type="journal article" date="2015" name="Proc. Natl. Acad. Sci. U.S.A.">
        <title>Expanded metabolic versatility of ubiquitous nitrite-oxidizing bacteria from the genus Nitrospira.</title>
        <authorList>
            <person name="Koch H."/>
            <person name="Lucker S."/>
            <person name="Albertsen M."/>
            <person name="Kitzinger K."/>
            <person name="Herbold C."/>
            <person name="Spieck E."/>
            <person name="Nielsen P.H."/>
            <person name="Wagner M."/>
            <person name="Daims H."/>
        </authorList>
    </citation>
    <scope>NUCLEOTIDE SEQUENCE [LARGE SCALE GENOMIC DNA]</scope>
    <source>
        <strain evidence="2 3">NSP M-1</strain>
    </source>
</reference>
<dbReference type="EMBL" id="CP011801">
    <property type="protein sequence ID" value="ALA57017.1"/>
    <property type="molecule type" value="Genomic_DNA"/>
</dbReference>
<dbReference type="STRING" id="42253.NITMOv2_0581"/>
<dbReference type="RefSeq" id="WP_053378422.1">
    <property type="nucleotide sequence ID" value="NZ_CP011801.1"/>
</dbReference>
<gene>
    <name evidence="2" type="ORF">NITMOv2_0581</name>
</gene>
<accession>A0A0K2G8U5</accession>
<name>A0A0K2G8U5_NITMO</name>
<sequence length="111" mass="12261">MTPQPGSGPPRAARDGHKILAETIRLVLAPAVLLFSGFFTANFLISGQYTWPRTSRVFALTLTIAILSYEFIYKEQLARGATVDGARRVVLYSCIIPYMAGVLLMVALWKL</sequence>
<dbReference type="KEGG" id="nmv:NITMOv2_0581"/>
<organism evidence="2 3">
    <name type="scientific">Nitrospira moscoviensis</name>
    <dbReference type="NCBI Taxonomy" id="42253"/>
    <lineage>
        <taxon>Bacteria</taxon>
        <taxon>Pseudomonadati</taxon>
        <taxon>Nitrospirota</taxon>
        <taxon>Nitrospiria</taxon>
        <taxon>Nitrospirales</taxon>
        <taxon>Nitrospiraceae</taxon>
        <taxon>Nitrospira</taxon>
    </lineage>
</organism>
<keyword evidence="3" id="KW-1185">Reference proteome</keyword>
<dbReference type="AlphaFoldDB" id="A0A0K2G8U5"/>